<feature type="active site" description="Proton acceptor" evidence="12">
    <location>
        <position position="257"/>
    </location>
</feature>
<feature type="binding site" evidence="12">
    <location>
        <position position="253"/>
    </location>
    <ligand>
        <name>K(+)</name>
        <dbReference type="ChEBI" id="CHEBI:29103"/>
    </ligand>
</feature>
<proteinExistence type="inferred from homology"/>
<dbReference type="EMBL" id="LVVZ01000007">
    <property type="protein sequence ID" value="OKL45057.1"/>
    <property type="molecule type" value="Genomic_DNA"/>
</dbReference>
<evidence type="ECO:0000256" key="6">
    <source>
        <dbReference type="ARBA" id="ARBA00022741"/>
    </source>
</evidence>
<comment type="subcellular location">
    <subcellularLocation>
        <location evidence="12">Cytoplasm</location>
    </subcellularLocation>
</comment>
<dbReference type="AlphaFoldDB" id="A0A1U7JK16"/>
<comment type="caution">
    <text evidence="14">The sequence shown here is derived from an EMBL/GenBank/DDBJ whole genome shotgun (WGS) entry which is preliminary data.</text>
</comment>
<dbReference type="UniPathway" id="UPA00916">
    <property type="reaction ID" value="UER00889"/>
</dbReference>
<evidence type="ECO:0000256" key="8">
    <source>
        <dbReference type="ARBA" id="ARBA00022840"/>
    </source>
</evidence>
<feature type="domain" description="Carbohydrate kinase PfkB" evidence="13">
    <location>
        <begin position="6"/>
        <end position="299"/>
    </location>
</feature>
<dbReference type="GO" id="GO:0005829">
    <property type="term" value="C:cytosol"/>
    <property type="evidence" value="ECO:0007669"/>
    <property type="project" value="TreeGrafter"/>
</dbReference>
<dbReference type="InterPro" id="IPR002173">
    <property type="entry name" value="Carboh/pur_kinase_PfkB_CS"/>
</dbReference>
<comment type="catalytic activity">
    <reaction evidence="12">
        <text>D-ribose + ATP = D-ribose 5-phosphate + ADP + H(+)</text>
        <dbReference type="Rhea" id="RHEA:13697"/>
        <dbReference type="ChEBI" id="CHEBI:15378"/>
        <dbReference type="ChEBI" id="CHEBI:30616"/>
        <dbReference type="ChEBI" id="CHEBI:47013"/>
        <dbReference type="ChEBI" id="CHEBI:78346"/>
        <dbReference type="ChEBI" id="CHEBI:456216"/>
        <dbReference type="EC" id="2.7.1.15"/>
    </reaction>
</comment>
<evidence type="ECO:0000256" key="3">
    <source>
        <dbReference type="ARBA" id="ARBA00016943"/>
    </source>
</evidence>
<dbReference type="HAMAP" id="MF_01987">
    <property type="entry name" value="Ribokinase"/>
    <property type="match status" value="1"/>
</dbReference>
<name>A0A1U7JK16_9HYPH</name>
<keyword evidence="9 12" id="KW-0460">Magnesium</keyword>
<dbReference type="GO" id="GO:0046872">
    <property type="term" value="F:metal ion binding"/>
    <property type="evidence" value="ECO:0007669"/>
    <property type="project" value="UniProtKB-KW"/>
</dbReference>
<evidence type="ECO:0000256" key="1">
    <source>
        <dbReference type="ARBA" id="ARBA00005380"/>
    </source>
</evidence>
<dbReference type="Pfam" id="PF00294">
    <property type="entry name" value="PfkB"/>
    <property type="match status" value="1"/>
</dbReference>
<dbReference type="InterPro" id="IPR002139">
    <property type="entry name" value="Ribo/fructo_kinase"/>
</dbReference>
<comment type="pathway">
    <text evidence="12">Carbohydrate metabolism; D-ribose degradation; D-ribose 5-phosphate from beta-D-ribopyranose: step 2/2.</text>
</comment>
<evidence type="ECO:0000256" key="10">
    <source>
        <dbReference type="ARBA" id="ARBA00022958"/>
    </source>
</evidence>
<feature type="binding site" evidence="12">
    <location>
        <position position="257"/>
    </location>
    <ligand>
        <name>substrate</name>
    </ligand>
</feature>
<dbReference type="EC" id="2.7.1.15" evidence="2 12"/>
<evidence type="ECO:0000256" key="12">
    <source>
        <dbReference type="HAMAP-Rule" id="MF_01987"/>
    </source>
</evidence>
<keyword evidence="8 12" id="KW-0067">ATP-binding</keyword>
<feature type="binding site" evidence="12">
    <location>
        <begin position="14"/>
        <end position="16"/>
    </location>
    <ligand>
        <name>substrate</name>
    </ligand>
</feature>
<feature type="binding site" evidence="12">
    <location>
        <position position="290"/>
    </location>
    <ligand>
        <name>K(+)</name>
        <dbReference type="ChEBI" id="CHEBI:29103"/>
    </ligand>
</feature>
<keyword evidence="12" id="KW-0963">Cytoplasm</keyword>
<feature type="binding site" evidence="12">
    <location>
        <position position="251"/>
    </location>
    <ligand>
        <name>K(+)</name>
        <dbReference type="ChEBI" id="CHEBI:29103"/>
    </ligand>
</feature>
<evidence type="ECO:0000256" key="9">
    <source>
        <dbReference type="ARBA" id="ARBA00022842"/>
    </source>
</evidence>
<dbReference type="PANTHER" id="PTHR10584">
    <property type="entry name" value="SUGAR KINASE"/>
    <property type="match status" value="1"/>
</dbReference>
<dbReference type="GO" id="GO:0005524">
    <property type="term" value="F:ATP binding"/>
    <property type="evidence" value="ECO:0007669"/>
    <property type="project" value="UniProtKB-UniRule"/>
</dbReference>
<feature type="binding site" evidence="12">
    <location>
        <begin position="42"/>
        <end position="46"/>
    </location>
    <ligand>
        <name>substrate</name>
    </ligand>
</feature>
<accession>A0A1U7JK16</accession>
<keyword evidence="4 12" id="KW-0808">Transferase</keyword>
<feature type="binding site" evidence="12">
    <location>
        <begin position="256"/>
        <end position="257"/>
    </location>
    <ligand>
        <name>ATP</name>
        <dbReference type="ChEBI" id="CHEBI:30616"/>
    </ligand>
</feature>
<dbReference type="SUPFAM" id="SSF53613">
    <property type="entry name" value="Ribokinase-like"/>
    <property type="match status" value="1"/>
</dbReference>
<keyword evidence="11 12" id="KW-0119">Carbohydrate metabolism</keyword>
<sequence length="310" mass="31560">MGRPMSIAVLGSINVDIITRSERLPKPGETLHGESYSTSLGGKGCNQAVAARKLGSETTLIGRVGKDGFGQIALDALASYDVPLANVLVDADNSTGIAVIGVDANAENCITVVGGANMAVTDEDVARAKGALTTAKILMLQLEIPVETCASAAQLAQKTGATVIFDPAPAPSQGLPDGFLKHVDVVTPNETETHILTGILPTNESEARQAAEKLHEQGVAAAIVKLGAHGVYYSGYGERGFIKPFSVKSIDSVAAGDCFNGGLAHALHEGQSFSSAVRFAAACGALATTKIGAAPAAPTADEVAALLATQ</sequence>
<dbReference type="STRING" id="197461.A3843_04705"/>
<evidence type="ECO:0000259" key="13">
    <source>
        <dbReference type="Pfam" id="PF00294"/>
    </source>
</evidence>
<organism evidence="14 15">
    <name type="scientific">Pseudovibrio exalbescens</name>
    <dbReference type="NCBI Taxonomy" id="197461"/>
    <lineage>
        <taxon>Bacteria</taxon>
        <taxon>Pseudomonadati</taxon>
        <taxon>Pseudomonadota</taxon>
        <taxon>Alphaproteobacteria</taxon>
        <taxon>Hyphomicrobiales</taxon>
        <taxon>Stappiaceae</taxon>
        <taxon>Pseudovibrio</taxon>
    </lineage>
</organism>
<evidence type="ECO:0000256" key="7">
    <source>
        <dbReference type="ARBA" id="ARBA00022777"/>
    </source>
</evidence>
<gene>
    <name evidence="12" type="primary">rbsK</name>
    <name evidence="14" type="ORF">A3843_04705</name>
</gene>
<comment type="cofactor">
    <cofactor evidence="12">
        <name>Mg(2+)</name>
        <dbReference type="ChEBI" id="CHEBI:18420"/>
    </cofactor>
    <text evidence="12">Requires a divalent cation, most likely magnesium in vivo, as an electrophilic catalyst to aid phosphoryl group transfer. It is the chelate of the metal and the nucleotide that is the actual substrate.</text>
</comment>
<dbReference type="PROSITE" id="PS00584">
    <property type="entry name" value="PFKB_KINASES_2"/>
    <property type="match status" value="1"/>
</dbReference>
<dbReference type="GO" id="GO:0019303">
    <property type="term" value="P:D-ribose catabolic process"/>
    <property type="evidence" value="ECO:0007669"/>
    <property type="project" value="UniProtKB-UniRule"/>
</dbReference>
<comment type="function">
    <text evidence="12">Catalyzes the phosphorylation of ribose at O-5 in a reaction requiring ATP and magnesium. The resulting D-ribose-5-phosphate can then be used either for sythesis of nucleotides, histidine, and tryptophan, or as a component of the pentose phosphate pathway.</text>
</comment>
<comment type="similarity">
    <text evidence="12">Belongs to the carbohydrate kinase PfkB family. Ribokinase subfamily.</text>
</comment>
<evidence type="ECO:0000256" key="2">
    <source>
        <dbReference type="ARBA" id="ARBA00012035"/>
    </source>
</evidence>
<dbReference type="PANTHER" id="PTHR10584:SF166">
    <property type="entry name" value="RIBOKINASE"/>
    <property type="match status" value="1"/>
</dbReference>
<dbReference type="PRINTS" id="PR00990">
    <property type="entry name" value="RIBOKINASE"/>
</dbReference>
<evidence type="ECO:0000256" key="11">
    <source>
        <dbReference type="ARBA" id="ARBA00023277"/>
    </source>
</evidence>
<reference evidence="14 15" key="1">
    <citation type="submission" date="2016-03" db="EMBL/GenBank/DDBJ databases">
        <title>Genome sequence of Nesiotobacter sp. nov., a moderately halophilic alphaproteobacterium isolated from the Yellow Sea, China.</title>
        <authorList>
            <person name="Zhang G."/>
            <person name="Zhang R."/>
        </authorList>
    </citation>
    <scope>NUCLEOTIDE SEQUENCE [LARGE SCALE GENOMIC DNA]</scope>
    <source>
        <strain evidence="14 15">WB1-6</strain>
    </source>
</reference>
<keyword evidence="10 12" id="KW-0630">Potassium</keyword>
<protein>
    <recommendedName>
        <fullName evidence="3 12">Ribokinase</fullName>
        <shortName evidence="12">RK</shortName>
        <ecNumber evidence="2 12">2.7.1.15</ecNumber>
    </recommendedName>
</protein>
<comment type="caution">
    <text evidence="12">Lacks conserved residue(s) required for the propagation of feature annotation.</text>
</comment>
<dbReference type="InterPro" id="IPR011877">
    <property type="entry name" value="Ribokinase"/>
</dbReference>
<dbReference type="NCBIfam" id="TIGR02152">
    <property type="entry name" value="D_ribokin_bact"/>
    <property type="match status" value="1"/>
</dbReference>
<feature type="binding site" evidence="12">
    <location>
        <position position="292"/>
    </location>
    <ligand>
        <name>K(+)</name>
        <dbReference type="ChEBI" id="CHEBI:29103"/>
    </ligand>
</feature>
<keyword evidence="7 12" id="KW-0418">Kinase</keyword>
<dbReference type="InterPro" id="IPR029056">
    <property type="entry name" value="Ribokinase-like"/>
</dbReference>
<evidence type="ECO:0000256" key="4">
    <source>
        <dbReference type="ARBA" id="ARBA00022679"/>
    </source>
</evidence>
<keyword evidence="6 12" id="KW-0547">Nucleotide-binding</keyword>
<evidence type="ECO:0000313" key="14">
    <source>
        <dbReference type="EMBL" id="OKL45057.1"/>
    </source>
</evidence>
<dbReference type="CDD" id="cd01174">
    <property type="entry name" value="ribokinase"/>
    <property type="match status" value="1"/>
</dbReference>
<comment type="activity regulation">
    <text evidence="12">Activated by a monovalent cation that binds near, but not in, the active site. The most likely occupant of the site in vivo is potassium. Ion binding induces a conformational change that may alter substrate affinity.</text>
</comment>
<dbReference type="Proteomes" id="UP000185783">
    <property type="component" value="Unassembled WGS sequence"/>
</dbReference>
<dbReference type="Gene3D" id="3.40.1190.20">
    <property type="match status" value="1"/>
</dbReference>
<feature type="binding site" evidence="12">
    <location>
        <position position="143"/>
    </location>
    <ligand>
        <name>substrate</name>
    </ligand>
</feature>
<dbReference type="GO" id="GO:0004747">
    <property type="term" value="F:ribokinase activity"/>
    <property type="evidence" value="ECO:0007669"/>
    <property type="project" value="UniProtKB-UniRule"/>
</dbReference>
<keyword evidence="15" id="KW-1185">Reference proteome</keyword>
<feature type="binding site" evidence="12">
    <location>
        <position position="189"/>
    </location>
    <ligand>
        <name>ATP</name>
        <dbReference type="ChEBI" id="CHEBI:30616"/>
    </ligand>
</feature>
<evidence type="ECO:0000313" key="15">
    <source>
        <dbReference type="Proteomes" id="UP000185783"/>
    </source>
</evidence>
<feature type="binding site" evidence="12">
    <location>
        <begin position="225"/>
        <end position="230"/>
    </location>
    <ligand>
        <name>ATP</name>
        <dbReference type="ChEBI" id="CHEBI:30616"/>
    </ligand>
</feature>
<comment type="similarity">
    <text evidence="1">Belongs to the carbohydrate kinase pfkB family.</text>
</comment>
<comment type="subunit">
    <text evidence="12">Homodimer.</text>
</comment>
<feature type="binding site" evidence="12">
    <location>
        <position position="287"/>
    </location>
    <ligand>
        <name>K(+)</name>
        <dbReference type="ChEBI" id="CHEBI:29103"/>
    </ligand>
</feature>
<keyword evidence="5 12" id="KW-0479">Metal-binding</keyword>
<evidence type="ECO:0000256" key="5">
    <source>
        <dbReference type="ARBA" id="ARBA00022723"/>
    </source>
</evidence>
<dbReference type="InterPro" id="IPR011611">
    <property type="entry name" value="PfkB_dom"/>
</dbReference>